<dbReference type="SUPFAM" id="SSF51735">
    <property type="entry name" value="NAD(P)-binding Rossmann-fold domains"/>
    <property type="match status" value="1"/>
</dbReference>
<name>A0ABN9QPZ2_9DINO</name>
<evidence type="ECO:0000313" key="4">
    <source>
        <dbReference type="Proteomes" id="UP001189429"/>
    </source>
</evidence>
<comment type="similarity">
    <text evidence="1">Belongs to the saccharopine dehydrogenase family.</text>
</comment>
<evidence type="ECO:0000313" key="3">
    <source>
        <dbReference type="EMBL" id="CAK0808236.1"/>
    </source>
</evidence>
<gene>
    <name evidence="3" type="ORF">PCOR1329_LOCUS13891</name>
</gene>
<dbReference type="InterPro" id="IPR036291">
    <property type="entry name" value="NAD(P)-bd_dom_sf"/>
</dbReference>
<evidence type="ECO:0000259" key="2">
    <source>
        <dbReference type="Pfam" id="PF03435"/>
    </source>
</evidence>
<organism evidence="3 4">
    <name type="scientific">Prorocentrum cordatum</name>
    <dbReference type="NCBI Taxonomy" id="2364126"/>
    <lineage>
        <taxon>Eukaryota</taxon>
        <taxon>Sar</taxon>
        <taxon>Alveolata</taxon>
        <taxon>Dinophyceae</taxon>
        <taxon>Prorocentrales</taxon>
        <taxon>Prorocentraceae</taxon>
        <taxon>Prorocentrum</taxon>
    </lineage>
</organism>
<comment type="caution">
    <text evidence="3">The sequence shown here is derived from an EMBL/GenBank/DDBJ whole genome shotgun (WGS) entry which is preliminary data.</text>
</comment>
<dbReference type="Proteomes" id="UP001189429">
    <property type="component" value="Unassembled WGS sequence"/>
</dbReference>
<dbReference type="InterPro" id="IPR051276">
    <property type="entry name" value="Saccharopine_DH-like_oxidrdct"/>
</dbReference>
<evidence type="ECO:0000256" key="1">
    <source>
        <dbReference type="ARBA" id="ARBA00038048"/>
    </source>
</evidence>
<dbReference type="PANTHER" id="PTHR12286:SF5">
    <property type="entry name" value="SACCHAROPINE DEHYDROGENASE-LIKE OXIDOREDUCTASE"/>
    <property type="match status" value="1"/>
</dbReference>
<dbReference type="InterPro" id="IPR005097">
    <property type="entry name" value="Sacchrp_dh_NADP-bd"/>
</dbReference>
<dbReference type="Pfam" id="PF03435">
    <property type="entry name" value="Sacchrp_dh_NADP"/>
    <property type="match status" value="1"/>
</dbReference>
<keyword evidence="4" id="KW-1185">Reference proteome</keyword>
<accession>A0ABN9QPZ2</accession>
<feature type="domain" description="Saccharopine dehydrogenase NADP binding" evidence="2">
    <location>
        <begin position="30"/>
        <end position="161"/>
    </location>
</feature>
<sequence>MEEYKTHLKLYKSFDWCSTWDGNRYDIVFYGVSGYTGYLMMEYLKRIALKCTPEPFTFAFAGRTVRKVEDMKDREFAGTQWANTPVLQMSYDDPRSIVDLVKSSRVIINVAGPYMATQGELMVDMCIQLGVSYIDISGEIPWSLRVLELHKKAVENGVTVVPSAASAGGFPDLGTFICAKKMREEYGEELKSAICYCDGGGAAPTASGGTLKTRATMASAGEEVRAKMADPFSLGGFIPEVDRWGVKKCSIDFGTGKAKLKVRSQDMDANISKISEDKRLGVWRGPHVYAYFDTRIVRRSNMLLADLANRPYGAAFNFMQYSLLPTEGITAMKGVKKVSVEEEEKALKAKGAYYAEGEGPPLEELEDAWVGYFLWAETTNGHEIKCSMVGRDGYMETARVAIETAMCLLFDKLPFKGGVLTPTVACGENLLRRMVAGNLKFRLGEWLPAEERCPPPWPQ</sequence>
<dbReference type="Gene3D" id="3.40.50.720">
    <property type="entry name" value="NAD(P)-binding Rossmann-like Domain"/>
    <property type="match status" value="1"/>
</dbReference>
<dbReference type="PANTHER" id="PTHR12286">
    <property type="entry name" value="SACCHAROPINE DEHYDROGENASE-LIKE OXIDOREDUCTASE"/>
    <property type="match status" value="1"/>
</dbReference>
<proteinExistence type="inferred from homology"/>
<protein>
    <recommendedName>
        <fullName evidence="2">Saccharopine dehydrogenase NADP binding domain-containing protein</fullName>
    </recommendedName>
</protein>
<reference evidence="3" key="1">
    <citation type="submission" date="2023-10" db="EMBL/GenBank/DDBJ databases">
        <authorList>
            <person name="Chen Y."/>
            <person name="Shah S."/>
            <person name="Dougan E. K."/>
            <person name="Thang M."/>
            <person name="Chan C."/>
        </authorList>
    </citation>
    <scope>NUCLEOTIDE SEQUENCE [LARGE SCALE GENOMIC DNA]</scope>
</reference>
<dbReference type="EMBL" id="CAUYUJ010004121">
    <property type="protein sequence ID" value="CAK0808236.1"/>
    <property type="molecule type" value="Genomic_DNA"/>
</dbReference>